<dbReference type="InterPro" id="IPR007499">
    <property type="entry name" value="ERF_bacteria_virus"/>
</dbReference>
<gene>
    <name evidence="1" type="ORF">G6Z34_02780</name>
</gene>
<dbReference type="Proteomes" id="UP000481454">
    <property type="component" value="Unassembled WGS sequence"/>
</dbReference>
<dbReference type="AlphaFoldDB" id="A0AAP6WK33"/>
<reference evidence="1 2" key="1">
    <citation type="submission" date="2020-02" db="EMBL/GenBank/DDBJ databases">
        <title>Genomic Insights into the Phylogeny and Genetic Plasticity of the Human and Animal Enteric Pathogen Clostridium perfringens.</title>
        <authorList>
            <person name="Feng Y."/>
            <person name="Hu Y."/>
        </authorList>
    </citation>
    <scope>NUCLEOTIDE SEQUENCE [LARGE SCALE GENOMIC DNA]</scope>
    <source>
        <strain evidence="1 2">CP-40</strain>
    </source>
</reference>
<proteinExistence type="predicted"/>
<sequence length="217" mass="25140">MTETKKFNIYQKIQRARVDLQNKDLKKTGYNKYSNYKYFELGDFLPHINDICNEIGLYTEFSYEEKLATLTIYNTENLEEKRIWTTPVEVATLKGCSTIQNIGGTQSFARRYLYMMAFEIAETDVIDGGAVDEDAELGKQKIGQAHVLTINSLIQETETDKKEFLAWAGVNRVEDITNEAVGTCLTMLNKKKTLKEKREQEELKQIEADQQQRDFDF</sequence>
<name>A0AAP6WK33_CLOPF</name>
<dbReference type="EMBL" id="JAALLZ010000001">
    <property type="protein sequence ID" value="NGU29039.1"/>
    <property type="molecule type" value="Genomic_DNA"/>
</dbReference>
<comment type="caution">
    <text evidence="1">The sequence shown here is derived from an EMBL/GenBank/DDBJ whole genome shotgun (WGS) entry which is preliminary data.</text>
</comment>
<organism evidence="1 2">
    <name type="scientific">Clostridium perfringens</name>
    <dbReference type="NCBI Taxonomy" id="1502"/>
    <lineage>
        <taxon>Bacteria</taxon>
        <taxon>Bacillati</taxon>
        <taxon>Bacillota</taxon>
        <taxon>Clostridia</taxon>
        <taxon>Eubacteriales</taxon>
        <taxon>Clostridiaceae</taxon>
        <taxon>Clostridium</taxon>
    </lineage>
</organism>
<dbReference type="RefSeq" id="WP_003460791.1">
    <property type="nucleotide sequence ID" value="NZ_CATNWT010000001.1"/>
</dbReference>
<dbReference type="Pfam" id="PF04404">
    <property type="entry name" value="ERF"/>
    <property type="match status" value="1"/>
</dbReference>
<protein>
    <submittedName>
        <fullName evidence="1">Recombinase</fullName>
    </submittedName>
</protein>
<accession>A0AAP6WK33</accession>
<evidence type="ECO:0000313" key="2">
    <source>
        <dbReference type="Proteomes" id="UP000481454"/>
    </source>
</evidence>
<evidence type="ECO:0000313" key="1">
    <source>
        <dbReference type="EMBL" id="NGU29039.1"/>
    </source>
</evidence>